<dbReference type="Proteomes" id="UP001057375">
    <property type="component" value="Unassembled WGS sequence"/>
</dbReference>
<gene>
    <name evidence="1" type="ORF">ADUPG1_009912</name>
</gene>
<evidence type="ECO:0000313" key="2">
    <source>
        <dbReference type="Proteomes" id="UP001057375"/>
    </source>
</evidence>
<sequence length="96" mass="11151">MSVTTVPKDMISVMQSLEAHWSVLEAEIEVINKDIDHIDGCIRKYGDYFVEPLRRLKELKNAKSEQMREIIKSLEALRKNIDGGRRLLRVLDRGKL</sequence>
<reference evidence="1" key="1">
    <citation type="submission" date="2022-03" db="EMBL/GenBank/DDBJ databases">
        <title>Draft genome sequence of Aduncisulcus paluster, a free-living microaerophilic Fornicata.</title>
        <authorList>
            <person name="Yuyama I."/>
            <person name="Kume K."/>
            <person name="Tamura T."/>
            <person name="Inagaki Y."/>
            <person name="Hashimoto T."/>
        </authorList>
    </citation>
    <scope>NUCLEOTIDE SEQUENCE</scope>
    <source>
        <strain evidence="1">NY0171</strain>
    </source>
</reference>
<dbReference type="EMBL" id="BQXS01011371">
    <property type="protein sequence ID" value="GKT37053.1"/>
    <property type="molecule type" value="Genomic_DNA"/>
</dbReference>
<keyword evidence="2" id="KW-1185">Reference proteome</keyword>
<evidence type="ECO:0000313" key="1">
    <source>
        <dbReference type="EMBL" id="GKT37053.1"/>
    </source>
</evidence>
<accession>A0ABQ5KX73</accession>
<proteinExistence type="predicted"/>
<comment type="caution">
    <text evidence="1">The sequence shown here is derived from an EMBL/GenBank/DDBJ whole genome shotgun (WGS) entry which is preliminary data.</text>
</comment>
<organism evidence="1 2">
    <name type="scientific">Aduncisulcus paluster</name>
    <dbReference type="NCBI Taxonomy" id="2918883"/>
    <lineage>
        <taxon>Eukaryota</taxon>
        <taxon>Metamonada</taxon>
        <taxon>Carpediemonas-like organisms</taxon>
        <taxon>Aduncisulcus</taxon>
    </lineage>
</organism>
<name>A0ABQ5KX73_9EUKA</name>
<protein>
    <submittedName>
        <fullName evidence="1">Uncharacterized protein</fullName>
    </submittedName>
</protein>